<evidence type="ECO:0000256" key="2">
    <source>
        <dbReference type="ARBA" id="ARBA00005441"/>
    </source>
</evidence>
<keyword evidence="3" id="KW-0808">Transferase</keyword>
<dbReference type="GO" id="GO:0005789">
    <property type="term" value="C:endoplasmic reticulum membrane"/>
    <property type="evidence" value="ECO:0007669"/>
    <property type="project" value="TreeGrafter"/>
</dbReference>
<dbReference type="GO" id="GO:0006686">
    <property type="term" value="P:sphingomyelin biosynthetic process"/>
    <property type="evidence" value="ECO:0007669"/>
    <property type="project" value="TreeGrafter"/>
</dbReference>
<reference evidence="11 13" key="2">
    <citation type="submission" date="2018-11" db="EMBL/GenBank/DDBJ databases">
        <authorList>
            <consortium name="Pathogen Informatics"/>
        </authorList>
    </citation>
    <scope>NUCLEOTIDE SEQUENCE [LARGE SCALE GENOMIC DNA]</scope>
</reference>
<evidence type="ECO:0000313" key="11">
    <source>
        <dbReference type="EMBL" id="VDN55449.1"/>
    </source>
</evidence>
<keyword evidence="5" id="KW-0746">Sphingolipid metabolism</keyword>
<feature type="transmembrane region" description="Helical" evidence="9">
    <location>
        <begin position="44"/>
        <end position="68"/>
    </location>
</feature>
<organism evidence="12 14">
    <name type="scientific">Dracunculus medinensis</name>
    <name type="common">Guinea worm</name>
    <dbReference type="NCBI Taxonomy" id="318479"/>
    <lineage>
        <taxon>Eukaryota</taxon>
        <taxon>Metazoa</taxon>
        <taxon>Ecdysozoa</taxon>
        <taxon>Nematoda</taxon>
        <taxon>Chromadorea</taxon>
        <taxon>Rhabditida</taxon>
        <taxon>Spirurina</taxon>
        <taxon>Dracunculoidea</taxon>
        <taxon>Dracunculidae</taxon>
        <taxon>Dracunculus</taxon>
    </lineage>
</organism>
<evidence type="ECO:0000256" key="8">
    <source>
        <dbReference type="ARBA" id="ARBA00023136"/>
    </source>
</evidence>
<protein>
    <submittedName>
        <fullName evidence="14">PAP2_C domain-containing protein</fullName>
    </submittedName>
</protein>
<dbReference type="GO" id="GO:0005886">
    <property type="term" value="C:plasma membrane"/>
    <property type="evidence" value="ECO:0007669"/>
    <property type="project" value="TreeGrafter"/>
</dbReference>
<comment type="similarity">
    <text evidence="2">Belongs to the sphingomyelin synthase family.</text>
</comment>
<keyword evidence="13" id="KW-1185">Reference proteome</keyword>
<dbReference type="GO" id="GO:0033188">
    <property type="term" value="F:sphingomyelin synthase activity"/>
    <property type="evidence" value="ECO:0007669"/>
    <property type="project" value="TreeGrafter"/>
</dbReference>
<evidence type="ECO:0000256" key="1">
    <source>
        <dbReference type="ARBA" id="ARBA00004141"/>
    </source>
</evidence>
<dbReference type="PANTHER" id="PTHR21290:SF4">
    <property type="entry name" value="SPHINGOMYELIN SYNTHASE-RELATED 2"/>
    <property type="match status" value="1"/>
</dbReference>
<dbReference type="InterPro" id="IPR045221">
    <property type="entry name" value="Sphingomyelin_synth-like"/>
</dbReference>
<dbReference type="GO" id="GO:0000139">
    <property type="term" value="C:Golgi membrane"/>
    <property type="evidence" value="ECO:0007669"/>
    <property type="project" value="TreeGrafter"/>
</dbReference>
<keyword evidence="8 9" id="KW-0472">Membrane</keyword>
<dbReference type="PANTHER" id="PTHR21290">
    <property type="entry name" value="SPHINGOMYELIN SYNTHETASE"/>
    <property type="match status" value="1"/>
</dbReference>
<dbReference type="InterPro" id="IPR025749">
    <property type="entry name" value="Sphingomyelin_synth-like_dom"/>
</dbReference>
<proteinExistence type="inferred from homology"/>
<evidence type="ECO:0000256" key="7">
    <source>
        <dbReference type="ARBA" id="ARBA00023098"/>
    </source>
</evidence>
<evidence type="ECO:0000313" key="13">
    <source>
        <dbReference type="Proteomes" id="UP000274756"/>
    </source>
</evidence>
<dbReference type="AlphaFoldDB" id="A0A0N4U2Y1"/>
<dbReference type="CDD" id="cd01610">
    <property type="entry name" value="PAP2_like"/>
    <property type="match status" value="1"/>
</dbReference>
<accession>A0A0N4U2Y1</accession>
<dbReference type="Proteomes" id="UP000038040">
    <property type="component" value="Unplaced"/>
</dbReference>
<sequence length="268" mass="31031">MQENVVLQISACFINDLALAWIHERVPTNVPPLPDLWFSFLPEINGAILITECIMIFLLINTFIIIFLHQYKLIVTTRVFFCAALCYTFRALCITILQVPVPSVHTYCAPKLGSDLGIILQRIQKIFWSLGIEQLRSRELCGDLIVSGHTISIFIALCTFKQYAPRRIAFLTYIYTVCAIIASACILLARKHYTFDVLLGYLTATRVFWTYHSLQNSYQKGEFDENALNQSFWSFVIPYIEKDVSPLHPLTNRLIWPFNCSRRSHRYY</sequence>
<dbReference type="EMBL" id="UYYG01001152">
    <property type="protein sequence ID" value="VDN55449.1"/>
    <property type="molecule type" value="Genomic_DNA"/>
</dbReference>
<gene>
    <name evidence="11" type="ORF">DME_LOCUS5422</name>
</gene>
<keyword evidence="6 9" id="KW-1133">Transmembrane helix</keyword>
<dbReference type="STRING" id="318479.A0A0N4U2Y1"/>
<evidence type="ECO:0000256" key="9">
    <source>
        <dbReference type="SAM" id="Phobius"/>
    </source>
</evidence>
<evidence type="ECO:0000313" key="12">
    <source>
        <dbReference type="Proteomes" id="UP000038040"/>
    </source>
</evidence>
<comment type="subcellular location">
    <subcellularLocation>
        <location evidence="1">Membrane</location>
        <topology evidence="1">Multi-pass membrane protein</topology>
    </subcellularLocation>
</comment>
<keyword evidence="7" id="KW-0443">Lipid metabolism</keyword>
<keyword evidence="4 9" id="KW-0812">Transmembrane</keyword>
<feature type="transmembrane region" description="Helical" evidence="9">
    <location>
        <begin position="170"/>
        <end position="189"/>
    </location>
</feature>
<evidence type="ECO:0000256" key="6">
    <source>
        <dbReference type="ARBA" id="ARBA00022989"/>
    </source>
</evidence>
<reference evidence="14" key="1">
    <citation type="submission" date="2017-02" db="UniProtKB">
        <authorList>
            <consortium name="WormBaseParasite"/>
        </authorList>
    </citation>
    <scope>IDENTIFICATION</scope>
</reference>
<evidence type="ECO:0000256" key="5">
    <source>
        <dbReference type="ARBA" id="ARBA00022919"/>
    </source>
</evidence>
<dbReference type="Proteomes" id="UP000274756">
    <property type="component" value="Unassembled WGS sequence"/>
</dbReference>
<dbReference type="WBParaSite" id="DME_0000106201-mRNA-1">
    <property type="protein sequence ID" value="DME_0000106201-mRNA-1"/>
    <property type="gene ID" value="DME_0000106201"/>
</dbReference>
<dbReference type="OrthoDB" id="422827at2759"/>
<evidence type="ECO:0000256" key="4">
    <source>
        <dbReference type="ARBA" id="ARBA00022692"/>
    </source>
</evidence>
<evidence type="ECO:0000313" key="14">
    <source>
        <dbReference type="WBParaSite" id="DME_0000106201-mRNA-1"/>
    </source>
</evidence>
<dbReference type="GO" id="GO:0047493">
    <property type="term" value="F:ceramide cholinephosphotransferase activity"/>
    <property type="evidence" value="ECO:0007669"/>
    <property type="project" value="TreeGrafter"/>
</dbReference>
<name>A0A0N4U2Y1_DRAME</name>
<feature type="domain" description="Sphingomyelin synthase-like" evidence="10">
    <location>
        <begin position="141"/>
        <end position="213"/>
    </location>
</feature>
<dbReference type="GO" id="GO:0046513">
    <property type="term" value="P:ceramide biosynthetic process"/>
    <property type="evidence" value="ECO:0007669"/>
    <property type="project" value="TreeGrafter"/>
</dbReference>
<evidence type="ECO:0000259" key="10">
    <source>
        <dbReference type="Pfam" id="PF14360"/>
    </source>
</evidence>
<evidence type="ECO:0000256" key="3">
    <source>
        <dbReference type="ARBA" id="ARBA00022679"/>
    </source>
</evidence>
<dbReference type="Pfam" id="PF14360">
    <property type="entry name" value="PAP2_C"/>
    <property type="match status" value="1"/>
</dbReference>